<evidence type="ECO:0000313" key="2">
    <source>
        <dbReference type="Proteomes" id="UP001233164"/>
    </source>
</evidence>
<protein>
    <submittedName>
        <fullName evidence="1">DUF3263 domain-containing protein</fullName>
    </submittedName>
</protein>
<dbReference type="EMBL" id="JAUBOF010000056">
    <property type="protein sequence ID" value="MDM7489737.1"/>
    <property type="molecule type" value="Genomic_DNA"/>
</dbReference>
<dbReference type="InterPro" id="IPR021678">
    <property type="entry name" value="DUF3263"/>
</dbReference>
<evidence type="ECO:0000313" key="1">
    <source>
        <dbReference type="EMBL" id="MDM7489737.1"/>
    </source>
</evidence>
<sequence length="90" mass="10247">MPYQAELLDFAVEWAPYGGGDEHVLPTFGLDLTEYYRRLLHLLDTPVTRSMDPATILQLRQQCSKRLASPTQDERIRSVCQTGHHLPLAP</sequence>
<reference evidence="1 2" key="1">
    <citation type="submission" date="2023-06" db="EMBL/GenBank/DDBJ databases">
        <title>Rhodococcus indonesiensis sp. nov a new member of the Rhodococcus ruber lineage isolated from a sediment of neutral hot spring.</title>
        <authorList>
            <person name="Kusuma A.B."/>
            <person name="Fenylestari G."/>
            <person name="Ammar F."/>
            <person name="Nouioui I."/>
            <person name="Goodfellow M."/>
        </authorList>
    </citation>
    <scope>NUCLEOTIDE SEQUENCE [LARGE SCALE GENOMIC DNA]</scope>
    <source>
        <strain evidence="1 2">CSLK01-03</strain>
    </source>
</reference>
<comment type="caution">
    <text evidence="1">The sequence shown here is derived from an EMBL/GenBank/DDBJ whole genome shotgun (WGS) entry which is preliminary data.</text>
</comment>
<name>A0ABT7RQ15_9NOCA</name>
<dbReference type="Pfam" id="PF11662">
    <property type="entry name" value="DUF3263"/>
    <property type="match status" value="1"/>
</dbReference>
<proteinExistence type="predicted"/>
<organism evidence="1 2">
    <name type="scientific">Rhodococcus indonesiensis</name>
    <dbReference type="NCBI Taxonomy" id="3055869"/>
    <lineage>
        <taxon>Bacteria</taxon>
        <taxon>Bacillati</taxon>
        <taxon>Actinomycetota</taxon>
        <taxon>Actinomycetes</taxon>
        <taxon>Mycobacteriales</taxon>
        <taxon>Nocardiaceae</taxon>
        <taxon>Rhodococcus</taxon>
    </lineage>
</organism>
<dbReference type="Proteomes" id="UP001233164">
    <property type="component" value="Unassembled WGS sequence"/>
</dbReference>
<accession>A0ABT7RQ15</accession>
<gene>
    <name evidence="1" type="ORF">QT969_15760</name>
</gene>
<keyword evidence="2" id="KW-1185">Reference proteome</keyword>